<evidence type="ECO:0000256" key="2">
    <source>
        <dbReference type="PROSITE-ProRule" id="PRU10007"/>
    </source>
</evidence>
<dbReference type="PROSITE" id="PS00687">
    <property type="entry name" value="ALDEHYDE_DEHYDR_GLU"/>
    <property type="match status" value="1"/>
</dbReference>
<dbReference type="STRING" id="1296100.A0A1B9FWK5"/>
<dbReference type="Pfam" id="PF00171">
    <property type="entry name" value="Aldedh"/>
    <property type="match status" value="1"/>
</dbReference>
<evidence type="ECO:0000313" key="5">
    <source>
        <dbReference type="EMBL" id="OCF23154.1"/>
    </source>
</evidence>
<dbReference type="VEuPathDB" id="FungiDB:I302_07507"/>
<dbReference type="SUPFAM" id="SSF53720">
    <property type="entry name" value="ALDH-like"/>
    <property type="match status" value="1"/>
</dbReference>
<accession>A0A1B9FWK5</accession>
<dbReference type="RefSeq" id="XP_019044224.1">
    <property type="nucleotide sequence ID" value="XM_019194101.1"/>
</dbReference>
<gene>
    <name evidence="5" type="ORF">I302_07507</name>
    <name evidence="6" type="ORF">I302_108127</name>
</gene>
<dbReference type="PANTHER" id="PTHR43353:SF6">
    <property type="entry name" value="CYTOPLASMIC ALDEHYDE DEHYDROGENASE (EUROFUNG)"/>
    <property type="match status" value="1"/>
</dbReference>
<feature type="domain" description="Aldehyde dehydrogenase" evidence="4">
    <location>
        <begin position="48"/>
        <end position="498"/>
    </location>
</feature>
<evidence type="ECO:0000256" key="3">
    <source>
        <dbReference type="RuleBase" id="RU003345"/>
    </source>
</evidence>
<dbReference type="OrthoDB" id="310895at2759"/>
<keyword evidence="7" id="KW-1185">Reference proteome</keyword>
<dbReference type="InterPro" id="IPR050740">
    <property type="entry name" value="Aldehyde_DH_Superfamily"/>
</dbReference>
<dbReference type="EMBL" id="KI894024">
    <property type="protein sequence ID" value="OCF23154.1"/>
    <property type="molecule type" value="Genomic_DNA"/>
</dbReference>
<reference evidence="5" key="3">
    <citation type="submission" date="2014-01" db="EMBL/GenBank/DDBJ databases">
        <title>Evolution of pathogenesis and genome organization in the Tremellales.</title>
        <authorList>
            <person name="Cuomo C."/>
            <person name="Litvintseva A."/>
            <person name="Heitman J."/>
            <person name="Chen Y."/>
            <person name="Sun S."/>
            <person name="Springer D."/>
            <person name="Dromer F."/>
            <person name="Young S."/>
            <person name="Zeng Q."/>
            <person name="Chapman S."/>
            <person name="Gujja S."/>
            <person name="Saif S."/>
            <person name="Birren B."/>
        </authorList>
    </citation>
    <scope>NUCLEOTIDE SEQUENCE</scope>
    <source>
        <strain evidence="5">CBS 10118</strain>
    </source>
</reference>
<evidence type="ECO:0000313" key="6">
    <source>
        <dbReference type="EMBL" id="WVW86088.1"/>
    </source>
</evidence>
<dbReference type="Proteomes" id="UP000092730">
    <property type="component" value="Chromosome 7"/>
</dbReference>
<dbReference type="EMBL" id="CP144547">
    <property type="protein sequence ID" value="WVW86088.1"/>
    <property type="molecule type" value="Genomic_DNA"/>
</dbReference>
<dbReference type="InterPro" id="IPR016161">
    <property type="entry name" value="Ald_DH/histidinol_DH"/>
</dbReference>
<dbReference type="InterPro" id="IPR016163">
    <property type="entry name" value="Ald_DH_C"/>
</dbReference>
<dbReference type="InterPro" id="IPR016162">
    <property type="entry name" value="Ald_DH_N"/>
</dbReference>
<dbReference type="AlphaFoldDB" id="A0A1B9FWK5"/>
<dbReference type="KEGG" id="kbi:30211906"/>
<feature type="active site" evidence="2">
    <location>
        <position position="279"/>
    </location>
</feature>
<organism evidence="5">
    <name type="scientific">Kwoniella bestiolae CBS 10118</name>
    <dbReference type="NCBI Taxonomy" id="1296100"/>
    <lineage>
        <taxon>Eukaryota</taxon>
        <taxon>Fungi</taxon>
        <taxon>Dikarya</taxon>
        <taxon>Basidiomycota</taxon>
        <taxon>Agaricomycotina</taxon>
        <taxon>Tremellomycetes</taxon>
        <taxon>Tremellales</taxon>
        <taxon>Cryptococcaceae</taxon>
        <taxon>Kwoniella</taxon>
    </lineage>
</organism>
<keyword evidence="1 3" id="KW-0560">Oxidoreductase</keyword>
<dbReference type="InterPro" id="IPR015590">
    <property type="entry name" value="Aldehyde_DH_dom"/>
</dbReference>
<dbReference type="PANTHER" id="PTHR43353">
    <property type="entry name" value="SUCCINATE-SEMIALDEHYDE DEHYDROGENASE, MITOCHONDRIAL"/>
    <property type="match status" value="1"/>
</dbReference>
<name>A0A1B9FWK5_9TREE</name>
<protein>
    <recommendedName>
        <fullName evidence="4">Aldehyde dehydrogenase domain-containing protein</fullName>
    </recommendedName>
</protein>
<comment type="similarity">
    <text evidence="3">Belongs to the aldehyde dehydrogenase family.</text>
</comment>
<reference evidence="5" key="1">
    <citation type="submission" date="2013-07" db="EMBL/GenBank/DDBJ databases">
        <title>The Genome Sequence of Cryptococcus bestiolae CBS10118.</title>
        <authorList>
            <consortium name="The Broad Institute Genome Sequencing Platform"/>
            <person name="Cuomo C."/>
            <person name="Litvintseva A."/>
            <person name="Chen Y."/>
            <person name="Heitman J."/>
            <person name="Sun S."/>
            <person name="Springer D."/>
            <person name="Dromer F."/>
            <person name="Young S.K."/>
            <person name="Zeng Q."/>
            <person name="Gargeya S."/>
            <person name="Fitzgerald M."/>
            <person name="Abouelleil A."/>
            <person name="Alvarado L."/>
            <person name="Berlin A.M."/>
            <person name="Chapman S.B."/>
            <person name="Dewar J."/>
            <person name="Goldberg J."/>
            <person name="Griggs A."/>
            <person name="Gujja S."/>
            <person name="Hansen M."/>
            <person name="Howarth C."/>
            <person name="Imamovic A."/>
            <person name="Larimer J."/>
            <person name="McCowan C."/>
            <person name="Murphy C."/>
            <person name="Pearson M."/>
            <person name="Priest M."/>
            <person name="Roberts A."/>
            <person name="Saif S."/>
            <person name="Shea T."/>
            <person name="Sykes S."/>
            <person name="Wortman J."/>
            <person name="Nusbaum C."/>
            <person name="Birren B."/>
        </authorList>
    </citation>
    <scope>NUCLEOTIDE SEQUENCE [LARGE SCALE GENOMIC DNA]</scope>
    <source>
        <strain evidence="5">CBS 10118</strain>
    </source>
</reference>
<proteinExistence type="inferred from homology"/>
<sequence length="515" mass="55876">MFSALTSRRSLRLVLQTRRLTSDLAPQSGRAVVPLWINGESLKSSTGRTVVHKHSKTGEETCEVVVAGKEEVDQAINSSKLAFQDWRNVNGWERKGILQNVGKLIRDRSNLLSEALLSDTIFSDLVMAQDQKSALHLLDGAANTAISVEGSIPQTVDGSFSMVLRQPYGPVLSIPAFNYPLTLALRSIAYPLACGNTVLLRASPLLPQFFQLLGPLFQEAGLPKEALQVLNFSEKDVGERVEQIIAHSDVRMVNFTGSVKLGKILAAKCGEYLKPSLMELGGKSVAIVLPSADLKLAANNILFGAFLNSGQVCMSTEQVLVHSDIAEEFEKVLKETAEKAQWGEGMEMVRHRSGDGAKALYDDAVKQGAKILYSASSSSSTPTSTSFPPTILSSLPPTSKLLKEESFSPLLSLHRLPSTSSIIQHANSHSTGLTSSIFTNDYREALEIATDLESGAVHVNGMTVHDQHNLPHGGWKDSGYGRFNGQGAVESFTQTKNVRFVKEGMLPLDLLYKGL</sequence>
<dbReference type="Gene3D" id="3.40.605.10">
    <property type="entry name" value="Aldehyde Dehydrogenase, Chain A, domain 1"/>
    <property type="match status" value="1"/>
</dbReference>
<dbReference type="GO" id="GO:0004777">
    <property type="term" value="F:succinate-semialdehyde dehydrogenase (NAD+) activity"/>
    <property type="evidence" value="ECO:0007669"/>
    <property type="project" value="TreeGrafter"/>
</dbReference>
<evidence type="ECO:0000313" key="7">
    <source>
        <dbReference type="Proteomes" id="UP000092730"/>
    </source>
</evidence>
<dbReference type="InterPro" id="IPR029510">
    <property type="entry name" value="Ald_DH_CS_GLU"/>
</dbReference>
<reference evidence="6" key="4">
    <citation type="submission" date="2024-02" db="EMBL/GenBank/DDBJ databases">
        <title>Comparative genomics of Cryptococcus and Kwoniella reveals pathogenesis evolution and contrasting modes of karyotype evolution via chromosome fusion or intercentromeric recombination.</title>
        <authorList>
            <person name="Coelho M.A."/>
            <person name="David-Palma M."/>
            <person name="Shea T."/>
            <person name="Bowers K."/>
            <person name="McGinley-Smith S."/>
            <person name="Mohammad A.W."/>
            <person name="Gnirke A."/>
            <person name="Yurkov A.M."/>
            <person name="Nowrousian M."/>
            <person name="Sun S."/>
            <person name="Cuomo C.A."/>
            <person name="Heitman J."/>
        </authorList>
    </citation>
    <scope>NUCLEOTIDE SEQUENCE</scope>
    <source>
        <strain evidence="6">CBS 10118</strain>
    </source>
</reference>
<dbReference type="GeneID" id="30211906"/>
<dbReference type="GO" id="GO:0009450">
    <property type="term" value="P:gamma-aminobutyric acid catabolic process"/>
    <property type="evidence" value="ECO:0007669"/>
    <property type="project" value="TreeGrafter"/>
</dbReference>
<evidence type="ECO:0000259" key="4">
    <source>
        <dbReference type="Pfam" id="PF00171"/>
    </source>
</evidence>
<reference evidence="6" key="2">
    <citation type="submission" date="2013-07" db="EMBL/GenBank/DDBJ databases">
        <authorList>
            <consortium name="The Broad Institute Genome Sequencing Platform"/>
            <person name="Cuomo C."/>
            <person name="Litvintseva A."/>
            <person name="Chen Y."/>
            <person name="Heitman J."/>
            <person name="Sun S."/>
            <person name="Springer D."/>
            <person name="Dromer F."/>
            <person name="Young S.K."/>
            <person name="Zeng Q."/>
            <person name="Gargeya S."/>
            <person name="Fitzgerald M."/>
            <person name="Abouelleil A."/>
            <person name="Alvarado L."/>
            <person name="Berlin A.M."/>
            <person name="Chapman S.B."/>
            <person name="Dewar J."/>
            <person name="Goldberg J."/>
            <person name="Griggs A."/>
            <person name="Gujja S."/>
            <person name="Hansen M."/>
            <person name="Howarth C."/>
            <person name="Imamovic A."/>
            <person name="Larimer J."/>
            <person name="McCowan C."/>
            <person name="Murphy C."/>
            <person name="Pearson M."/>
            <person name="Priest M."/>
            <person name="Roberts A."/>
            <person name="Saif S."/>
            <person name="Shea T."/>
            <person name="Sykes S."/>
            <person name="Wortman J."/>
            <person name="Nusbaum C."/>
            <person name="Birren B."/>
        </authorList>
    </citation>
    <scope>NUCLEOTIDE SEQUENCE</scope>
    <source>
        <strain evidence="6">CBS 10118</strain>
    </source>
</reference>
<dbReference type="Gene3D" id="3.40.309.10">
    <property type="entry name" value="Aldehyde Dehydrogenase, Chain A, domain 2"/>
    <property type="match status" value="1"/>
</dbReference>
<evidence type="ECO:0000256" key="1">
    <source>
        <dbReference type="ARBA" id="ARBA00023002"/>
    </source>
</evidence>